<dbReference type="InterPro" id="IPR001460">
    <property type="entry name" value="PCN-bd_Tpept"/>
</dbReference>
<accession>A0A1G2U343</accession>
<dbReference type="GO" id="GO:0009252">
    <property type="term" value="P:peptidoglycan biosynthetic process"/>
    <property type="evidence" value="ECO:0007669"/>
    <property type="project" value="UniProtKB-KW"/>
</dbReference>
<evidence type="ECO:0000256" key="5">
    <source>
        <dbReference type="ARBA" id="ARBA00022960"/>
    </source>
</evidence>
<comment type="subcellular location">
    <subcellularLocation>
        <location evidence="2">Cell membrane</location>
    </subcellularLocation>
    <subcellularLocation>
        <location evidence="1">Membrane</location>
        <topology evidence="1">Single-pass membrane protein</topology>
    </subcellularLocation>
</comment>
<dbReference type="InterPro" id="IPR005311">
    <property type="entry name" value="PBP_dimer"/>
</dbReference>
<dbReference type="InterPro" id="IPR012338">
    <property type="entry name" value="Beta-lactam/transpept-like"/>
</dbReference>
<dbReference type="Gene3D" id="3.40.710.10">
    <property type="entry name" value="DD-peptidase/beta-lactamase superfamily"/>
    <property type="match status" value="1"/>
</dbReference>
<evidence type="ECO:0000256" key="1">
    <source>
        <dbReference type="ARBA" id="ARBA00004167"/>
    </source>
</evidence>
<dbReference type="SUPFAM" id="SSF56601">
    <property type="entry name" value="beta-lactamase/transpeptidase-like"/>
    <property type="match status" value="1"/>
</dbReference>
<proteinExistence type="predicted"/>
<name>A0A1G2U343_9BACT</name>
<dbReference type="PANTHER" id="PTHR30627:SF2">
    <property type="entry name" value="PEPTIDOGLYCAN D,D-TRANSPEPTIDASE MRDA"/>
    <property type="match status" value="1"/>
</dbReference>
<evidence type="ECO:0000256" key="6">
    <source>
        <dbReference type="ARBA" id="ARBA00022984"/>
    </source>
</evidence>
<organism evidence="13 14">
    <name type="scientific">Candidatus Zambryskibacteria bacterium RIFCSPLOWO2_01_FULL_45_21</name>
    <dbReference type="NCBI Taxonomy" id="1802761"/>
    <lineage>
        <taxon>Bacteria</taxon>
        <taxon>Candidatus Zambryskiibacteriota</taxon>
    </lineage>
</organism>
<dbReference type="EMBL" id="MHWE01000012">
    <property type="protein sequence ID" value="OHB03938.1"/>
    <property type="molecule type" value="Genomic_DNA"/>
</dbReference>
<keyword evidence="9" id="KW-0961">Cell wall biogenesis/degradation</keyword>
<keyword evidence="4 10" id="KW-0812">Transmembrane</keyword>
<evidence type="ECO:0000256" key="8">
    <source>
        <dbReference type="ARBA" id="ARBA00023136"/>
    </source>
</evidence>
<dbReference type="GO" id="GO:0071972">
    <property type="term" value="F:peptidoglycan L,D-transpeptidase activity"/>
    <property type="evidence" value="ECO:0007669"/>
    <property type="project" value="TreeGrafter"/>
</dbReference>
<evidence type="ECO:0000313" key="13">
    <source>
        <dbReference type="EMBL" id="OHB03938.1"/>
    </source>
</evidence>
<feature type="transmembrane region" description="Helical" evidence="10">
    <location>
        <begin position="52"/>
        <end position="73"/>
    </location>
</feature>
<dbReference type="Pfam" id="PF03717">
    <property type="entry name" value="PBP_dimer"/>
    <property type="match status" value="1"/>
</dbReference>
<keyword evidence="8 10" id="KW-0472">Membrane</keyword>
<keyword evidence="7 10" id="KW-1133">Transmembrane helix</keyword>
<dbReference type="InterPro" id="IPR036138">
    <property type="entry name" value="PBP_dimer_sf"/>
</dbReference>
<dbReference type="Gene3D" id="3.90.1310.10">
    <property type="entry name" value="Penicillin-binding protein 2a (Domain 2)"/>
    <property type="match status" value="1"/>
</dbReference>
<protein>
    <recommendedName>
        <fullName evidence="15">Penicillin-binding protein 2</fullName>
    </recommendedName>
</protein>
<dbReference type="Proteomes" id="UP000176800">
    <property type="component" value="Unassembled WGS sequence"/>
</dbReference>
<evidence type="ECO:0000256" key="9">
    <source>
        <dbReference type="ARBA" id="ARBA00023316"/>
    </source>
</evidence>
<feature type="domain" description="Penicillin-binding protein transpeptidase" evidence="11">
    <location>
        <begin position="232"/>
        <end position="543"/>
    </location>
</feature>
<dbReference type="InterPro" id="IPR050515">
    <property type="entry name" value="Beta-lactam/transpept"/>
</dbReference>
<evidence type="ECO:0000256" key="4">
    <source>
        <dbReference type="ARBA" id="ARBA00022692"/>
    </source>
</evidence>
<dbReference type="GO" id="GO:0071555">
    <property type="term" value="P:cell wall organization"/>
    <property type="evidence" value="ECO:0007669"/>
    <property type="project" value="UniProtKB-KW"/>
</dbReference>
<dbReference type="GO" id="GO:0008360">
    <property type="term" value="P:regulation of cell shape"/>
    <property type="evidence" value="ECO:0007669"/>
    <property type="project" value="UniProtKB-KW"/>
</dbReference>
<dbReference type="AlphaFoldDB" id="A0A1G2U343"/>
<dbReference type="Pfam" id="PF00905">
    <property type="entry name" value="Transpeptidase"/>
    <property type="match status" value="1"/>
</dbReference>
<evidence type="ECO:0000256" key="3">
    <source>
        <dbReference type="ARBA" id="ARBA00022475"/>
    </source>
</evidence>
<sequence length="566" mass="62739">MFQRISRLLKKGVIKREGEIYPDEIFIDSENLPEFDVDHFEGRLEQPVGKKVFAFIAIFFALVGVLFAGKIWMLQIREGRAYEEMSANNHLKHTIIFADRGIIYDRNKKELAWNIVDAAGGNFSLRRYAPQSGLAHILGYVSYPSKDKYGFYYDENFTGKDGVESYYNETLAGENGLKITETDVMGNVQSESVLRPPRDGNNIYLSVDSRISEKLYDFIKSTAAEYDFAGGAGIILDVKTGEVLSLVSFPEFSSGVITDGEDKDAIRELLANSDKPFLNRAIGGLYTPGSIVKPFIAVGALEEGIIDPKKQILSTGQIEVPNPYNPEQKSVFKDWKAHGWVDMRQAIAVSSNVYFFSIGGGYENQKGLGITKIAEYLEKFGLGNDTGIDLNGEQDGLVPTPEWKKNTFNDDLWRLGDTYNTSIGQYGFQVTALQMARTVASLANGGTLVTPTVLLRVSDKKGKELGFNPDNLKVAREGMRLSVTDGIASSLAIPGLSVAAKTGTAELGVTKERVNSWVTGFFPYENPRFSFAVVMEKGPRSNTIGATYVMRQLLDWMNVNTLEYAR</sequence>
<evidence type="ECO:0000259" key="12">
    <source>
        <dbReference type="Pfam" id="PF03717"/>
    </source>
</evidence>
<evidence type="ECO:0000256" key="2">
    <source>
        <dbReference type="ARBA" id="ARBA00004236"/>
    </source>
</evidence>
<keyword evidence="3" id="KW-1003">Cell membrane</keyword>
<dbReference type="GO" id="GO:0005886">
    <property type="term" value="C:plasma membrane"/>
    <property type="evidence" value="ECO:0007669"/>
    <property type="project" value="UniProtKB-SubCell"/>
</dbReference>
<evidence type="ECO:0008006" key="15">
    <source>
        <dbReference type="Google" id="ProtNLM"/>
    </source>
</evidence>
<evidence type="ECO:0000259" key="11">
    <source>
        <dbReference type="Pfam" id="PF00905"/>
    </source>
</evidence>
<evidence type="ECO:0000256" key="7">
    <source>
        <dbReference type="ARBA" id="ARBA00022989"/>
    </source>
</evidence>
<evidence type="ECO:0000313" key="14">
    <source>
        <dbReference type="Proteomes" id="UP000176800"/>
    </source>
</evidence>
<dbReference type="PANTHER" id="PTHR30627">
    <property type="entry name" value="PEPTIDOGLYCAN D,D-TRANSPEPTIDASE"/>
    <property type="match status" value="1"/>
</dbReference>
<feature type="domain" description="Penicillin-binding protein dimerisation" evidence="12">
    <location>
        <begin position="126"/>
        <end position="191"/>
    </location>
</feature>
<gene>
    <name evidence="13" type="ORF">A3B14_01230</name>
</gene>
<evidence type="ECO:0000256" key="10">
    <source>
        <dbReference type="SAM" id="Phobius"/>
    </source>
</evidence>
<keyword evidence="6" id="KW-0573">Peptidoglycan synthesis</keyword>
<dbReference type="GO" id="GO:0008658">
    <property type="term" value="F:penicillin binding"/>
    <property type="evidence" value="ECO:0007669"/>
    <property type="project" value="InterPro"/>
</dbReference>
<reference evidence="13 14" key="1">
    <citation type="journal article" date="2016" name="Nat. Commun.">
        <title>Thousands of microbial genomes shed light on interconnected biogeochemical processes in an aquifer system.</title>
        <authorList>
            <person name="Anantharaman K."/>
            <person name="Brown C.T."/>
            <person name="Hug L.A."/>
            <person name="Sharon I."/>
            <person name="Castelle C.J."/>
            <person name="Probst A.J."/>
            <person name="Thomas B.C."/>
            <person name="Singh A."/>
            <person name="Wilkins M.J."/>
            <person name="Karaoz U."/>
            <person name="Brodie E.L."/>
            <person name="Williams K.H."/>
            <person name="Hubbard S.S."/>
            <person name="Banfield J.F."/>
        </authorList>
    </citation>
    <scope>NUCLEOTIDE SEQUENCE [LARGE SCALE GENOMIC DNA]</scope>
</reference>
<keyword evidence="5" id="KW-0133">Cell shape</keyword>
<comment type="caution">
    <text evidence="13">The sequence shown here is derived from an EMBL/GenBank/DDBJ whole genome shotgun (WGS) entry which is preliminary data.</text>
</comment>
<dbReference type="SUPFAM" id="SSF56519">
    <property type="entry name" value="Penicillin binding protein dimerisation domain"/>
    <property type="match status" value="1"/>
</dbReference>